<proteinExistence type="predicted"/>
<protein>
    <submittedName>
        <fullName evidence="1">Uncharacterized protein</fullName>
    </submittedName>
</protein>
<dbReference type="RefSeq" id="WP_188904784.1">
    <property type="nucleotide sequence ID" value="NZ_BMOM01000024.1"/>
</dbReference>
<dbReference type="EMBL" id="BMOM01000024">
    <property type="protein sequence ID" value="GGM16386.1"/>
    <property type="molecule type" value="Genomic_DNA"/>
</dbReference>
<gene>
    <name evidence="1" type="ORF">GCM10010841_25900</name>
</gene>
<reference evidence="2" key="1">
    <citation type="journal article" date="2019" name="Int. J. Syst. Evol. Microbiol.">
        <title>The Global Catalogue of Microorganisms (GCM) 10K type strain sequencing project: providing services to taxonomists for standard genome sequencing and annotation.</title>
        <authorList>
            <consortium name="The Broad Institute Genomics Platform"/>
            <consortium name="The Broad Institute Genome Sequencing Center for Infectious Disease"/>
            <person name="Wu L."/>
            <person name="Ma J."/>
        </authorList>
    </citation>
    <scope>NUCLEOTIDE SEQUENCE [LARGE SCALE GENOMIC DNA]</scope>
    <source>
        <strain evidence="2">JCM 15443</strain>
    </source>
</reference>
<organism evidence="1 2">
    <name type="scientific">Deinococcus aerophilus</name>
    <dbReference type="NCBI Taxonomy" id="522488"/>
    <lineage>
        <taxon>Bacteria</taxon>
        <taxon>Thermotogati</taxon>
        <taxon>Deinococcota</taxon>
        <taxon>Deinococci</taxon>
        <taxon>Deinococcales</taxon>
        <taxon>Deinococcaceae</taxon>
        <taxon>Deinococcus</taxon>
    </lineage>
</organism>
<evidence type="ECO:0000313" key="2">
    <source>
        <dbReference type="Proteomes" id="UP000661918"/>
    </source>
</evidence>
<evidence type="ECO:0000313" key="1">
    <source>
        <dbReference type="EMBL" id="GGM16386.1"/>
    </source>
</evidence>
<dbReference type="Proteomes" id="UP000661918">
    <property type="component" value="Unassembled WGS sequence"/>
</dbReference>
<accession>A0ABQ2GXF4</accession>
<sequence length="168" mass="18511">MTELPTVTEPWFHSVLNPRAEDVLLVEHPGMNDPQFSAEFEEGGLFDFEGFALIVGEKGTWCGSEVHLPPDLGLLTVCDRVDRLIGGDALVQACEALPYLSESGPEGAALTARCVQAAMDSGRCVRLVLSGHDRRNGWIFLLRAEDLDRALDLVAEDIAAWKRREEHP</sequence>
<keyword evidence="2" id="KW-1185">Reference proteome</keyword>
<comment type="caution">
    <text evidence="1">The sequence shown here is derived from an EMBL/GenBank/DDBJ whole genome shotgun (WGS) entry which is preliminary data.</text>
</comment>
<name>A0ABQ2GXF4_9DEIO</name>